<keyword evidence="1" id="KW-0677">Repeat</keyword>
<dbReference type="Pfam" id="PF12796">
    <property type="entry name" value="Ank_2"/>
    <property type="match status" value="3"/>
</dbReference>
<evidence type="ECO:0000256" key="1">
    <source>
        <dbReference type="ARBA" id="ARBA00022737"/>
    </source>
</evidence>
<dbReference type="InterPro" id="IPR002110">
    <property type="entry name" value="Ankyrin_rpt"/>
</dbReference>
<gene>
    <name evidence="4" type="ORF">BDFB_013108</name>
</gene>
<accession>A0A482W9B7</accession>
<dbReference type="PROSITE" id="PS50297">
    <property type="entry name" value="ANK_REP_REGION"/>
    <property type="match status" value="5"/>
</dbReference>
<dbReference type="PANTHER" id="PTHR24171:SF9">
    <property type="entry name" value="ANKYRIN REPEAT DOMAIN-CONTAINING PROTEIN 39"/>
    <property type="match status" value="1"/>
</dbReference>
<evidence type="ECO:0000256" key="3">
    <source>
        <dbReference type="PROSITE-ProRule" id="PRU00023"/>
    </source>
</evidence>
<dbReference type="Pfam" id="PF00023">
    <property type="entry name" value="Ank"/>
    <property type="match status" value="1"/>
</dbReference>
<evidence type="ECO:0000256" key="2">
    <source>
        <dbReference type="ARBA" id="ARBA00023043"/>
    </source>
</evidence>
<dbReference type="EMBL" id="QDEB01018062">
    <property type="protein sequence ID" value="RZC41339.1"/>
    <property type="molecule type" value="Genomic_DNA"/>
</dbReference>
<dbReference type="SUPFAM" id="SSF48403">
    <property type="entry name" value="Ankyrin repeat"/>
    <property type="match status" value="1"/>
</dbReference>
<feature type="repeat" description="ANK" evidence="3">
    <location>
        <begin position="90"/>
        <end position="122"/>
    </location>
</feature>
<dbReference type="STRING" id="1661398.A0A482W9B7"/>
<dbReference type="AlphaFoldDB" id="A0A482W9B7"/>
<feature type="repeat" description="ANK" evidence="3">
    <location>
        <begin position="184"/>
        <end position="216"/>
    </location>
</feature>
<feature type="repeat" description="ANK" evidence="3">
    <location>
        <begin position="25"/>
        <end position="57"/>
    </location>
</feature>
<dbReference type="InterPro" id="IPR036770">
    <property type="entry name" value="Ankyrin_rpt-contain_sf"/>
</dbReference>
<comment type="caution">
    <text evidence="4">The sequence shown here is derived from an EMBL/GenBank/DDBJ whole genome shotgun (WGS) entry which is preliminary data.</text>
</comment>
<name>A0A482W9B7_ASBVE</name>
<keyword evidence="2 3" id="KW-0040">ANK repeat</keyword>
<proteinExistence type="predicted"/>
<sequence length="380" mass="42803">MFSSELEEIERAVMVGADINEYNEDDETPLIHAVKNKDIDIVNYLIKMGADVNKSTEPDETPLWTAIENEHTAVLEILLMNGAEETFDYEGFSPLTYCISNGKPEMLECLLRNGVDVNESDELEQIPLLLAVKCKNLEMIGSLLDHGAESTIQSALLRAIEYEDSPMMMLLIERGADVNFKPATGCTPLTKAATVRNYRIVKELVLKGAQVNQLDANGNSPLLISIRMLDFFSVEFLVYKGADVNQTDRNGNSPLHEAIIAGFFSNIEILIDNGAKWDNIDPSYASAIMTRPREIKDYDMFKTYLEEELIGNNPGNNRKFALPIFVVNKTIYFLNLLIQYGVEDNNFLRAAEDMACFNETWEKILEKLQTKGENSDSRNL</sequence>
<evidence type="ECO:0000313" key="5">
    <source>
        <dbReference type="Proteomes" id="UP000292052"/>
    </source>
</evidence>
<reference evidence="4 5" key="1">
    <citation type="submission" date="2017-03" db="EMBL/GenBank/DDBJ databases">
        <title>Genome of the blue death feigning beetle - Asbolus verrucosus.</title>
        <authorList>
            <person name="Rider S.D."/>
        </authorList>
    </citation>
    <scope>NUCLEOTIDE SEQUENCE [LARGE SCALE GENOMIC DNA]</scope>
    <source>
        <strain evidence="4">Butters</strain>
        <tissue evidence="4">Head and leg muscle</tissue>
    </source>
</reference>
<dbReference type="PANTHER" id="PTHR24171">
    <property type="entry name" value="ANKYRIN REPEAT DOMAIN-CONTAINING PROTEIN 39-RELATED"/>
    <property type="match status" value="1"/>
</dbReference>
<feature type="repeat" description="ANK" evidence="3">
    <location>
        <begin position="250"/>
        <end position="282"/>
    </location>
</feature>
<protein>
    <submittedName>
        <fullName evidence="4">Ankyrin repeat domain containing protein</fullName>
    </submittedName>
</protein>
<dbReference type="SMART" id="SM00248">
    <property type="entry name" value="ANK"/>
    <property type="match status" value="8"/>
</dbReference>
<evidence type="ECO:0000313" key="4">
    <source>
        <dbReference type="EMBL" id="RZC41339.1"/>
    </source>
</evidence>
<dbReference type="Proteomes" id="UP000292052">
    <property type="component" value="Unassembled WGS sequence"/>
</dbReference>
<dbReference type="OrthoDB" id="194358at2759"/>
<dbReference type="Gene3D" id="1.25.40.20">
    <property type="entry name" value="Ankyrin repeat-containing domain"/>
    <property type="match status" value="3"/>
</dbReference>
<keyword evidence="5" id="KW-1185">Reference proteome</keyword>
<organism evidence="4 5">
    <name type="scientific">Asbolus verrucosus</name>
    <name type="common">Desert ironclad beetle</name>
    <dbReference type="NCBI Taxonomy" id="1661398"/>
    <lineage>
        <taxon>Eukaryota</taxon>
        <taxon>Metazoa</taxon>
        <taxon>Ecdysozoa</taxon>
        <taxon>Arthropoda</taxon>
        <taxon>Hexapoda</taxon>
        <taxon>Insecta</taxon>
        <taxon>Pterygota</taxon>
        <taxon>Neoptera</taxon>
        <taxon>Endopterygota</taxon>
        <taxon>Coleoptera</taxon>
        <taxon>Polyphaga</taxon>
        <taxon>Cucujiformia</taxon>
        <taxon>Tenebrionidae</taxon>
        <taxon>Pimeliinae</taxon>
        <taxon>Asbolus</taxon>
    </lineage>
</organism>
<feature type="repeat" description="ANK" evidence="3">
    <location>
        <begin position="217"/>
        <end position="249"/>
    </location>
</feature>
<dbReference type="PROSITE" id="PS50088">
    <property type="entry name" value="ANK_REPEAT"/>
    <property type="match status" value="5"/>
</dbReference>